<dbReference type="InterPro" id="IPR051781">
    <property type="entry name" value="Metallo-dep_Hydrolase"/>
</dbReference>
<feature type="compositionally biased region" description="Polar residues" evidence="1">
    <location>
        <begin position="191"/>
        <end position="205"/>
    </location>
</feature>
<dbReference type="Pfam" id="PF01979">
    <property type="entry name" value="Amidohydro_1"/>
    <property type="match status" value="1"/>
</dbReference>
<evidence type="ECO:0000313" key="3">
    <source>
        <dbReference type="EMBL" id="KAK7025267.1"/>
    </source>
</evidence>
<dbReference type="Proteomes" id="UP001362999">
    <property type="component" value="Unassembled WGS sequence"/>
</dbReference>
<accession>A0AAW0BJ80</accession>
<evidence type="ECO:0000256" key="1">
    <source>
        <dbReference type="SAM" id="MobiDB-lite"/>
    </source>
</evidence>
<protein>
    <submittedName>
        <fullName evidence="3">Amidohydro-rel domain-containing protein</fullName>
    </submittedName>
</protein>
<name>A0AAW0BJ80_9AGAR</name>
<dbReference type="Gene3D" id="3.40.50.10910">
    <property type="entry name" value="Amidohydrolase"/>
    <property type="match status" value="1"/>
</dbReference>
<dbReference type="InterPro" id="IPR006680">
    <property type="entry name" value="Amidohydro-rel"/>
</dbReference>
<dbReference type="Gene3D" id="1.20.58.520">
    <property type="entry name" value="Amidohydrolase"/>
    <property type="match status" value="1"/>
</dbReference>
<dbReference type="Gene3D" id="3.30.110.90">
    <property type="entry name" value="Amidohydrolase"/>
    <property type="match status" value="1"/>
</dbReference>
<evidence type="ECO:0000313" key="4">
    <source>
        <dbReference type="Proteomes" id="UP001362999"/>
    </source>
</evidence>
<feature type="compositionally biased region" description="Low complexity" evidence="1">
    <location>
        <begin position="66"/>
        <end position="88"/>
    </location>
</feature>
<feature type="compositionally biased region" description="Polar residues" evidence="1">
    <location>
        <begin position="12"/>
        <end position="35"/>
    </location>
</feature>
<reference evidence="3 4" key="1">
    <citation type="journal article" date="2024" name="J Genomics">
        <title>Draft genome sequencing and assembly of Favolaschia claudopus CIRM-BRFM 2984 isolated from oak limbs.</title>
        <authorList>
            <person name="Navarro D."/>
            <person name="Drula E."/>
            <person name="Chaduli D."/>
            <person name="Cazenave R."/>
            <person name="Ahrendt S."/>
            <person name="Wang J."/>
            <person name="Lipzen A."/>
            <person name="Daum C."/>
            <person name="Barry K."/>
            <person name="Grigoriev I.V."/>
            <person name="Favel A."/>
            <person name="Rosso M.N."/>
            <person name="Martin F."/>
        </authorList>
    </citation>
    <scope>NUCLEOTIDE SEQUENCE [LARGE SCALE GENOMIC DNA]</scope>
    <source>
        <strain evidence="3 4">CIRM-BRFM 2984</strain>
    </source>
</reference>
<dbReference type="EMBL" id="JAWWNJ010000034">
    <property type="protein sequence ID" value="KAK7025267.1"/>
    <property type="molecule type" value="Genomic_DNA"/>
</dbReference>
<dbReference type="SUPFAM" id="SSF51556">
    <property type="entry name" value="Metallo-dependent hydrolases"/>
    <property type="match status" value="1"/>
</dbReference>
<dbReference type="PANTHER" id="PTHR43135">
    <property type="entry name" value="ALPHA-D-RIBOSE 1-METHYLPHOSPHONATE 5-TRIPHOSPHATE DIPHOSPHATASE"/>
    <property type="match status" value="1"/>
</dbReference>
<dbReference type="Gene3D" id="2.120.10.30">
    <property type="entry name" value="TolB, C-terminal domain"/>
    <property type="match status" value="1"/>
</dbReference>
<dbReference type="SUPFAM" id="SSF51338">
    <property type="entry name" value="Composite domain of metallo-dependent hydrolases"/>
    <property type="match status" value="1"/>
</dbReference>
<dbReference type="InterPro" id="IPR032466">
    <property type="entry name" value="Metal_Hydrolase"/>
</dbReference>
<feature type="region of interest" description="Disordered" evidence="1">
    <location>
        <begin position="145"/>
        <end position="357"/>
    </location>
</feature>
<proteinExistence type="predicted"/>
<keyword evidence="4" id="KW-1185">Reference proteome</keyword>
<evidence type="ECO:0000259" key="2">
    <source>
        <dbReference type="Pfam" id="PF01979"/>
    </source>
</evidence>
<feature type="compositionally biased region" description="Basic residues" evidence="1">
    <location>
        <begin position="270"/>
        <end position="279"/>
    </location>
</feature>
<dbReference type="InterPro" id="IPR011659">
    <property type="entry name" value="WD40"/>
</dbReference>
<feature type="region of interest" description="Disordered" evidence="1">
    <location>
        <begin position="1"/>
        <end position="118"/>
    </location>
</feature>
<gene>
    <name evidence="3" type="ORF">R3P38DRAFT_3316794</name>
</gene>
<organism evidence="3 4">
    <name type="scientific">Favolaschia claudopus</name>
    <dbReference type="NCBI Taxonomy" id="2862362"/>
    <lineage>
        <taxon>Eukaryota</taxon>
        <taxon>Fungi</taxon>
        <taxon>Dikarya</taxon>
        <taxon>Basidiomycota</taxon>
        <taxon>Agaricomycotina</taxon>
        <taxon>Agaricomycetes</taxon>
        <taxon>Agaricomycetidae</taxon>
        <taxon>Agaricales</taxon>
        <taxon>Marasmiineae</taxon>
        <taxon>Mycenaceae</taxon>
        <taxon>Favolaschia</taxon>
    </lineage>
</organism>
<feature type="compositionally biased region" description="Low complexity" evidence="1">
    <location>
        <begin position="312"/>
        <end position="327"/>
    </location>
</feature>
<dbReference type="InterPro" id="IPR011059">
    <property type="entry name" value="Metal-dep_hydrolase_composite"/>
</dbReference>
<feature type="compositionally biased region" description="Low complexity" evidence="1">
    <location>
        <begin position="151"/>
        <end position="160"/>
    </location>
</feature>
<dbReference type="Gene3D" id="2.30.40.10">
    <property type="entry name" value="Urease, subunit C, domain 1"/>
    <property type="match status" value="1"/>
</dbReference>
<feature type="compositionally biased region" description="Polar residues" evidence="1">
    <location>
        <begin position="167"/>
        <end position="183"/>
    </location>
</feature>
<dbReference type="PANTHER" id="PTHR43135:SF3">
    <property type="entry name" value="ALPHA-D-RIBOSE 1-METHYLPHOSPHONATE 5-TRIPHOSPHATE DIPHOSPHATASE"/>
    <property type="match status" value="1"/>
</dbReference>
<sequence length="1790" mass="195777">MSARTPFVPGGFTSSSRPESRAAQSANVVTQSSGTPLHFVADPSNPLNGGPLVPTSSKDHAENRPLNINSLTRSNRSNNSNQTPRRQSIQSSASKSMPAPPQIMRPGTSDPHLVSKSHPNLNHRLLAHANSHSIAAPTPLQAARSTPALFSGSNSSSAQSAFKTPALPQSDSHAFHASSNDNTMIEEPLSPTRTTGDVHNDNNNAFRLKSLPLQPADPTDDDEIYEIVDPQVRSASGGGRNKRGRSELDDDNENEPPHGHMSGYDGQQAKRFKGSRYSRKAQADPRAFNAANDMYYRSSSPHHSQDYPPPAQQQQHQPQQQPRRQQPPNRPNINDLDHRFSPQITNNPAAANPPPFSELDRIMQTLKAEGFDLASEARMEKYTRWAEKWKTCSREEWIAGADGMCHSPRLKSSVDILCPPELSALYSIIFDHVCLLAFLSFSLPHANANSNSKVKSHMTFVLLRSLSSFSYPLNSAKVKLFANCDEKLKEHGEVLKDRDGLLADVKERLVAESGNVLARGRSVKALKFLLLLSAAAILSTSLPFIRQSGFTNVPKPLTADAEWKDDVWPYREQTPWDISTDYAYPRTLGYDVTEGTWLRLDVSPEGDVVFDMLGDLYCIPGAEVSRAAAGGAAATARPILLGVPHDANPAFSPNGDRIAFKSDAGLGVENIWVKPWFGCAAADLRPTNGAGSVLLQQALASKVHDTHLLSLGMKETEERRVNRLIREGRHDAQRVTNETFRFVSEPRFHPSNPDRIIATKWYTSTRSLGAGEGWEYTVPKPGDTKTIEAGNGKRILGRTLPRGWTNEQYGEQQIGPEQFIWYGEDSVIFSKNVRDESEFSYSKDVHSGIYSIFSYNITTQKTETLVSASPGGASRPELSPDGRTLAFVRRDRDHELLVFKDLHTGSIHHIWDGLTFDLSTISAPMGTYPSFSFTPSGHAVIIWAAGQIYVVPTITNVHGERIADPSRQPSPIRFKAHIEKHLAETVTGSFDLVGAETAETQRVTALKELRADKEGERVVFQAAGVTYVQPIGGKKKSAIRVPVLHETAPYYSPEWVPGDDMIIHARWSNTKFTTFEIADLASEKAHEVAGLPLGRYYSAVVCESSGRHRRVAFLKSGGDSATGDIIATGGAGLYIGDLTLPGKDEKVEIKNTRFIPSEISPSEKLTMRFIEKNNKLLVQQSQRAYVIDLESGPSGVEGTYAHLPVSSGRMATELAVSSPHAAKSVASGSDKDKRYSSAGIAFVEGYQVYYVSGKNIKEDEGVWAKPANATAGLTRVSLDGGHDVTWSADGKKLFWFLGSYLHSIEVSRLSNCSSDIKSDSTTFGIACVKDHVEYQEVVVEHSTDIARLKEHAAAAAMNQNPHDANLNSDVFVIFNATVLTMETGNPEVDFIREGVVKIRGGVIESVGPQGSFVQTAGVTAINARGGYVIPGFIDVHAHWNNFGGIHPSASWELQAFLAYGVTTLHNPSSSTVDGFVERSRLESGQFVGSRIFSTGDVIYGAGYHGLHQDIADDDEAYSALLRLRVEGGIGSISYKNYNLPIRASRQRLLKAARNLTMLCVPEGGMNYDWDLTYIIDGMTTVEHALPVPVLYDDVLTLFAESGTGYTPTHIVNYGGGWGEQLVWATEDIPNNAKLRSLVPHSNLNLLSESTARPKHSYQFFNTSESVAKMVHKGLKTHIGAHGENPYGLNYHAEMKFSQQGGLTNYETLRAATSDAAVTLGLFDSIGSVSKGKLADLIVYPPGVDLLGGDISQTRDLLFVARGGRFWDAASMEEVWPVKGRKQVLPPINAD</sequence>
<dbReference type="GO" id="GO:0016810">
    <property type="term" value="F:hydrolase activity, acting on carbon-nitrogen (but not peptide) bonds"/>
    <property type="evidence" value="ECO:0007669"/>
    <property type="project" value="InterPro"/>
</dbReference>
<comment type="caution">
    <text evidence="3">The sequence shown here is derived from an EMBL/GenBank/DDBJ whole genome shotgun (WGS) entry which is preliminary data.</text>
</comment>
<dbReference type="SUPFAM" id="SSF82171">
    <property type="entry name" value="DPP6 N-terminal domain-like"/>
    <property type="match status" value="1"/>
</dbReference>
<dbReference type="InterPro" id="IPR011042">
    <property type="entry name" value="6-blade_b-propeller_TolB-like"/>
</dbReference>
<dbReference type="SUPFAM" id="SSF81995">
    <property type="entry name" value="beta-sandwich domain of Sec23/24"/>
    <property type="match status" value="1"/>
</dbReference>
<dbReference type="Pfam" id="PF07676">
    <property type="entry name" value="PD40"/>
    <property type="match status" value="2"/>
</dbReference>
<feature type="domain" description="Amidohydrolase-related" evidence="2">
    <location>
        <begin position="1662"/>
        <end position="1739"/>
    </location>
</feature>